<dbReference type="CDD" id="cd01570">
    <property type="entry name" value="NAPRTase_A"/>
    <property type="match status" value="1"/>
</dbReference>
<dbReference type="PANTHER" id="PTHR11098">
    <property type="entry name" value="NICOTINATE PHOSPHORIBOSYLTRANSFERASE"/>
    <property type="match status" value="1"/>
</dbReference>
<dbReference type="EMBL" id="ACIP02000007">
    <property type="protein sequence ID" value="EEP27586.1"/>
    <property type="molecule type" value="Genomic_DNA"/>
</dbReference>
<name>C4GDV7_9FIRM</name>
<evidence type="ECO:0000313" key="14">
    <source>
        <dbReference type="Proteomes" id="UP000003494"/>
    </source>
</evidence>
<dbReference type="PIRSF" id="PIRSF000484">
    <property type="entry name" value="NAPRT"/>
    <property type="match status" value="1"/>
</dbReference>
<evidence type="ECO:0000256" key="5">
    <source>
        <dbReference type="ARBA" id="ARBA00022598"/>
    </source>
</evidence>
<dbReference type="Proteomes" id="UP000003494">
    <property type="component" value="Unassembled WGS sequence"/>
</dbReference>
<keyword evidence="6 9" id="KW-0662">Pyridine nucleotide biosynthesis</keyword>
<evidence type="ECO:0000256" key="6">
    <source>
        <dbReference type="ARBA" id="ARBA00022642"/>
    </source>
</evidence>
<comment type="function">
    <text evidence="9">Catalyzes the first step in the biosynthesis of NAD from nicotinic acid, the ATP-dependent synthesis of beta-nicotinate D-ribonucleotide from nicotinate and 5-phospho-D-ribose 1-phosphate.</text>
</comment>
<evidence type="ECO:0000259" key="12">
    <source>
        <dbReference type="Pfam" id="PF17956"/>
    </source>
</evidence>
<feature type="domain" description="Nicotinate/nicotinamide phosphoribosyltransferase" evidence="10">
    <location>
        <begin position="176"/>
        <end position="366"/>
    </location>
</feature>
<comment type="catalytic activity">
    <reaction evidence="8 9">
        <text>5-phospho-alpha-D-ribose 1-diphosphate + nicotinate + ATP + H2O = nicotinate beta-D-ribonucleotide + ADP + phosphate + diphosphate</text>
        <dbReference type="Rhea" id="RHEA:36163"/>
        <dbReference type="ChEBI" id="CHEBI:15377"/>
        <dbReference type="ChEBI" id="CHEBI:30616"/>
        <dbReference type="ChEBI" id="CHEBI:32544"/>
        <dbReference type="ChEBI" id="CHEBI:33019"/>
        <dbReference type="ChEBI" id="CHEBI:43474"/>
        <dbReference type="ChEBI" id="CHEBI:57502"/>
        <dbReference type="ChEBI" id="CHEBI:58017"/>
        <dbReference type="ChEBI" id="CHEBI:456216"/>
        <dbReference type="EC" id="6.3.4.21"/>
    </reaction>
</comment>
<reference evidence="13" key="1">
    <citation type="submission" date="2009-04" db="EMBL/GenBank/DDBJ databases">
        <authorList>
            <person name="Weinstock G."/>
            <person name="Sodergren E."/>
            <person name="Clifton S."/>
            <person name="Fulton L."/>
            <person name="Fulton B."/>
            <person name="Courtney L."/>
            <person name="Fronick C."/>
            <person name="Harrison M."/>
            <person name="Strong C."/>
            <person name="Farmer C."/>
            <person name="Delahaunty K."/>
            <person name="Markovic C."/>
            <person name="Hall O."/>
            <person name="Minx P."/>
            <person name="Tomlinson C."/>
            <person name="Mitreva M."/>
            <person name="Nelson J."/>
            <person name="Hou S."/>
            <person name="Wollam A."/>
            <person name="Pepin K.H."/>
            <person name="Johnson M."/>
            <person name="Bhonagiri V."/>
            <person name="Nash W.E."/>
            <person name="Warren W."/>
            <person name="Chinwalla A."/>
            <person name="Mardis E.R."/>
            <person name="Wilson R.K."/>
        </authorList>
    </citation>
    <scope>NUCLEOTIDE SEQUENCE [LARGE SCALE GENOMIC DNA]</scope>
    <source>
        <strain evidence="13">DSM 14600</strain>
    </source>
</reference>
<evidence type="ECO:0000259" key="11">
    <source>
        <dbReference type="Pfam" id="PF17767"/>
    </source>
</evidence>
<dbReference type="NCBIfam" id="NF009131">
    <property type="entry name" value="PRK12484.1"/>
    <property type="match status" value="1"/>
</dbReference>
<dbReference type="InterPro" id="IPR007229">
    <property type="entry name" value="Nic_PRibTrfase-Fam"/>
</dbReference>
<keyword evidence="4" id="KW-0597">Phosphoprotein</keyword>
<evidence type="ECO:0000256" key="9">
    <source>
        <dbReference type="RuleBase" id="RU365100"/>
    </source>
</evidence>
<evidence type="ECO:0000256" key="4">
    <source>
        <dbReference type="ARBA" id="ARBA00022553"/>
    </source>
</evidence>
<dbReference type="Gene3D" id="3.20.140.10">
    <property type="entry name" value="nicotinate phosphoribosyltransferase"/>
    <property type="match status" value="1"/>
</dbReference>
<dbReference type="UniPathway" id="UPA00253">
    <property type="reaction ID" value="UER00457"/>
</dbReference>
<dbReference type="PANTHER" id="PTHR11098:SF1">
    <property type="entry name" value="NICOTINATE PHOSPHORIBOSYLTRANSFERASE"/>
    <property type="match status" value="1"/>
</dbReference>
<dbReference type="Pfam" id="PF17956">
    <property type="entry name" value="NAPRTase_C"/>
    <property type="match status" value="1"/>
</dbReference>
<dbReference type="HOGENOM" id="CLU_025154_2_1_9"/>
<dbReference type="InterPro" id="IPR013785">
    <property type="entry name" value="Aldolase_TIM"/>
</dbReference>
<dbReference type="SUPFAM" id="SSF51690">
    <property type="entry name" value="Nicotinate/Quinolinate PRTase C-terminal domain-like"/>
    <property type="match status" value="1"/>
</dbReference>
<evidence type="ECO:0000256" key="1">
    <source>
        <dbReference type="ARBA" id="ARBA00004952"/>
    </source>
</evidence>
<accession>C4GDV7</accession>
<comment type="PTM">
    <text evidence="9">Transiently phosphorylated on a His residue during the reaction cycle. Phosphorylation strongly increases the affinity for substrates and increases the rate of nicotinate D-ribonucleotide production. Dephosphorylation regenerates the low-affinity form of the enzyme, leading to product release.</text>
</comment>
<dbReference type="InterPro" id="IPR041525">
    <property type="entry name" value="N/Namide_PRibTrfase"/>
</dbReference>
<organism evidence="13 14">
    <name type="scientific">Shuttleworthella satelles DSM 14600</name>
    <dbReference type="NCBI Taxonomy" id="626523"/>
    <lineage>
        <taxon>Bacteria</taxon>
        <taxon>Bacillati</taxon>
        <taxon>Bacillota</taxon>
        <taxon>Clostridia</taxon>
        <taxon>Lachnospirales</taxon>
        <taxon>Lachnospiraceae</taxon>
        <taxon>Shuttleworthella</taxon>
    </lineage>
</organism>
<dbReference type="InterPro" id="IPR006405">
    <property type="entry name" value="Nic_PRibTrfase_pncB"/>
</dbReference>
<dbReference type="GO" id="GO:0004516">
    <property type="term" value="F:nicotinate phosphoribosyltransferase activity"/>
    <property type="evidence" value="ECO:0007669"/>
    <property type="project" value="UniProtKB-UniRule"/>
</dbReference>
<sequence length="502" mass="57188">MLEWCQDSNEHLPDQRRGEFMRIYDERNVSMMMDLYEMTMANGYYLLENQDTHVAFDVFYRRNPDSAGFAIFTGLEQIVEYLEGLHFDPEDIDYLRSLGQFDESFLSYLADFCFSGDLYAFPEGTIMYPNEPVITVVAPLVEAQLIETELLTQINHQSLIATKARRIVRSAEGRPVSDFGARRAHNNDAAIYGARAAYIGGVAATATVSSGQHFGIPVSGTMAHSWVMFYKNELESFRKFASIYPDNCILLVDTYDVLHQGLPNAIQVFTEMRDRGIASKNYGIRIDSGDLAYLTARSRKMLDEAGFTDAKIIISNSLDEYTIRSILDQGGQVDAFGVGERLITSRSEPVFGAVYKLCAVEEDGQMIPRIKLSETPEKITNPGLKDVYRIYDADGHAVADLITRQGEELDLSSRYDFVDPIKPWKRRAFENCTAKKLQVKIIEAGKRTSQLPSAKEIASYVDRQLREEIWDTEQRFENPHIHYLDMSPAYYEMKMDMLETNR</sequence>
<gene>
    <name evidence="13" type="primary">pncB</name>
    <name evidence="13" type="ORF">GCWU000342_02281</name>
</gene>
<dbReference type="InterPro" id="IPR041619">
    <property type="entry name" value="NAPRTase_C"/>
</dbReference>
<dbReference type="FunFam" id="3.20.20.70:FF:000076">
    <property type="entry name" value="Nicotinate phosphoribosyltransferase"/>
    <property type="match status" value="1"/>
</dbReference>
<evidence type="ECO:0000256" key="8">
    <source>
        <dbReference type="ARBA" id="ARBA00048668"/>
    </source>
</evidence>
<evidence type="ECO:0000256" key="7">
    <source>
        <dbReference type="ARBA" id="ARBA00022679"/>
    </source>
</evidence>
<dbReference type="GO" id="GO:0034355">
    <property type="term" value="P:NAD+ biosynthetic process via the salvage pathway"/>
    <property type="evidence" value="ECO:0007669"/>
    <property type="project" value="TreeGrafter"/>
</dbReference>
<dbReference type="Pfam" id="PF04095">
    <property type="entry name" value="NAPRTase"/>
    <property type="match status" value="1"/>
</dbReference>
<dbReference type="Pfam" id="PF17767">
    <property type="entry name" value="NAPRTase_N"/>
    <property type="match status" value="1"/>
</dbReference>
<evidence type="ECO:0000259" key="10">
    <source>
        <dbReference type="Pfam" id="PF04095"/>
    </source>
</evidence>
<keyword evidence="7 9" id="KW-0808">Transferase</keyword>
<evidence type="ECO:0000256" key="3">
    <source>
        <dbReference type="ARBA" id="ARBA00013236"/>
    </source>
</evidence>
<dbReference type="SUPFAM" id="SSF54675">
    <property type="entry name" value="Nicotinate/Quinolinate PRTase N-terminal domain-like"/>
    <property type="match status" value="1"/>
</dbReference>
<dbReference type="InterPro" id="IPR040727">
    <property type="entry name" value="NAPRTase_N"/>
</dbReference>
<dbReference type="STRING" id="626523.GCWU000342_02281"/>
<dbReference type="GO" id="GO:0047280">
    <property type="term" value="F:nicotinamide phosphoribosyltransferase activity"/>
    <property type="evidence" value="ECO:0007669"/>
    <property type="project" value="UniProtKB-ARBA"/>
</dbReference>
<evidence type="ECO:0000313" key="13">
    <source>
        <dbReference type="EMBL" id="EEP27586.1"/>
    </source>
</evidence>
<protein>
    <recommendedName>
        <fullName evidence="3 9">Nicotinate phosphoribosyltransferase</fullName>
        <ecNumber evidence="3 9">6.3.4.21</ecNumber>
    </recommendedName>
</protein>
<dbReference type="NCBIfam" id="TIGR01513">
    <property type="entry name" value="NAPRTase_put"/>
    <property type="match status" value="1"/>
</dbReference>
<keyword evidence="13" id="KW-0328">Glycosyltransferase</keyword>
<dbReference type="eggNOG" id="COG1488">
    <property type="taxonomic scope" value="Bacteria"/>
</dbReference>
<comment type="pathway">
    <text evidence="1 9">Cofactor biosynthesis; NAD(+) biosynthesis; nicotinate D-ribonucleotide from nicotinate: step 1/1.</text>
</comment>
<keyword evidence="5 9" id="KW-0436">Ligase</keyword>
<evidence type="ECO:0000256" key="2">
    <source>
        <dbReference type="ARBA" id="ARBA00010897"/>
    </source>
</evidence>
<feature type="domain" description="Nicotinate phosphoribosyltransferase N-terminal" evidence="11">
    <location>
        <begin position="31"/>
        <end position="155"/>
    </location>
</feature>
<comment type="similarity">
    <text evidence="2 9">Belongs to the NAPRTase family.</text>
</comment>
<dbReference type="InterPro" id="IPR036068">
    <property type="entry name" value="Nicotinate_pribotase-like_C"/>
</dbReference>
<dbReference type="AlphaFoldDB" id="C4GDV7"/>
<comment type="caution">
    <text evidence="13">The sequence shown here is derived from an EMBL/GenBank/DDBJ whole genome shotgun (WGS) entry which is preliminary data.</text>
</comment>
<dbReference type="Gene3D" id="3.20.20.70">
    <property type="entry name" value="Aldolase class I"/>
    <property type="match status" value="1"/>
</dbReference>
<proteinExistence type="inferred from homology"/>
<dbReference type="NCBIfam" id="NF006695">
    <property type="entry name" value="PRK09243.1-2"/>
    <property type="match status" value="1"/>
</dbReference>
<feature type="domain" description="Nicotinate phosphoribosyltransferase C-terminal" evidence="12">
    <location>
        <begin position="385"/>
        <end position="494"/>
    </location>
</feature>
<dbReference type="GO" id="GO:0005829">
    <property type="term" value="C:cytosol"/>
    <property type="evidence" value="ECO:0007669"/>
    <property type="project" value="TreeGrafter"/>
</dbReference>
<keyword evidence="14" id="KW-1185">Reference proteome</keyword>
<dbReference type="EC" id="6.3.4.21" evidence="3 9"/>